<accession>A0ABY7H1M7</accession>
<dbReference type="Proteomes" id="UP001164459">
    <property type="component" value="Chromosome"/>
</dbReference>
<dbReference type="RefSeq" id="WP_269035469.1">
    <property type="nucleotide sequence ID" value="NZ_CP114040.1"/>
</dbReference>
<proteinExistence type="predicted"/>
<sequence length="103" mass="11722">MLTDENVQVLRLVIAMVGAVSPNFRRVSLEVVDARKVHLWFLLAHDHSEDREEIDDIAFEFESLQDRGIELETTILVDARPVEQLALPGRVVFGRREATPSRA</sequence>
<organism evidence="1 2">
    <name type="scientific">Nannocystis punicea</name>
    <dbReference type="NCBI Taxonomy" id="2995304"/>
    <lineage>
        <taxon>Bacteria</taxon>
        <taxon>Pseudomonadati</taxon>
        <taxon>Myxococcota</taxon>
        <taxon>Polyangia</taxon>
        <taxon>Nannocystales</taxon>
        <taxon>Nannocystaceae</taxon>
        <taxon>Nannocystis</taxon>
    </lineage>
</organism>
<name>A0ABY7H1M7_9BACT</name>
<reference evidence="1" key="1">
    <citation type="submission" date="2022-11" db="EMBL/GenBank/DDBJ databases">
        <title>Minimal conservation of predation-associated metabolite biosynthetic gene clusters underscores biosynthetic potential of Myxococcota including descriptions for ten novel species: Archangium lansinium sp. nov., Myxococcus landrumus sp. nov., Nannocystis bai.</title>
        <authorList>
            <person name="Ahearne A."/>
            <person name="Stevens C."/>
            <person name="Dowd S."/>
        </authorList>
    </citation>
    <scope>NUCLEOTIDE SEQUENCE</scope>
    <source>
        <strain evidence="1">Fl3</strain>
    </source>
</reference>
<protein>
    <submittedName>
        <fullName evidence="1">Uncharacterized protein</fullName>
    </submittedName>
</protein>
<gene>
    <name evidence="1" type="ORF">O0S08_43830</name>
</gene>
<keyword evidence="2" id="KW-1185">Reference proteome</keyword>
<evidence type="ECO:0000313" key="2">
    <source>
        <dbReference type="Proteomes" id="UP001164459"/>
    </source>
</evidence>
<dbReference type="Pfam" id="PF26541">
    <property type="entry name" value="MafI2"/>
    <property type="match status" value="1"/>
</dbReference>
<dbReference type="EMBL" id="CP114040">
    <property type="protein sequence ID" value="WAS93143.1"/>
    <property type="molecule type" value="Genomic_DNA"/>
</dbReference>
<evidence type="ECO:0000313" key="1">
    <source>
        <dbReference type="EMBL" id="WAS93143.1"/>
    </source>
</evidence>
<dbReference type="InterPro" id="IPR058702">
    <property type="entry name" value="MafI2-like"/>
</dbReference>